<dbReference type="GO" id="GO:0006508">
    <property type="term" value="P:proteolysis"/>
    <property type="evidence" value="ECO:0007669"/>
    <property type="project" value="UniProtKB-KW"/>
</dbReference>
<evidence type="ECO:0000313" key="5">
    <source>
        <dbReference type="Proteomes" id="UP000001929"/>
    </source>
</evidence>
<accession>Q2RUQ1</accession>
<evidence type="ECO:0000256" key="1">
    <source>
        <dbReference type="PIRNR" id="PIRNR012702"/>
    </source>
</evidence>
<comment type="cofactor">
    <cofactor evidence="1">
        <name>Zn(2+)</name>
        <dbReference type="ChEBI" id="CHEBI:29105"/>
    </cofactor>
    <text evidence="1">Binds 1 zinc ion per subunit.</text>
</comment>
<dbReference type="PhylomeDB" id="Q2RUQ1"/>
<feature type="domain" description="Microcystin LR degradation protein MlrC N-terminal" evidence="3">
    <location>
        <begin position="9"/>
        <end position="299"/>
    </location>
</feature>
<dbReference type="InterPro" id="IPR015995">
    <property type="entry name" value="MlrC_N"/>
</dbReference>
<dbReference type="InterPro" id="IPR010799">
    <property type="entry name" value="MlrC_C"/>
</dbReference>
<dbReference type="HOGENOM" id="CLU_028172_1_0_5"/>
<dbReference type="RefSeq" id="WP_011389097.1">
    <property type="nucleotide sequence ID" value="NC_007643.1"/>
</dbReference>
<dbReference type="STRING" id="269796.Rru_A1343"/>
<dbReference type="PIRSF" id="PIRSF012702">
    <property type="entry name" value="UCP012702"/>
    <property type="match status" value="1"/>
</dbReference>
<dbReference type="GO" id="GO:0046872">
    <property type="term" value="F:metal ion binding"/>
    <property type="evidence" value="ECO:0007669"/>
    <property type="project" value="UniProtKB-KW"/>
</dbReference>
<comment type="function">
    <text evidence="1">Involved in peptidolytic degradation of cyclic heptapeptide hepatotoxin microcystin (MC).</text>
</comment>
<dbReference type="KEGG" id="rru:Rru_A1343"/>
<sequence length="503" mass="52881">MTPSATAPRLIIAGFLHETNTFGPRKADYAAFEDGGGWPRLCDGADILTTMRGVNVGICGFIEEAEARGWSLCPIQWCAASPSAPVTRDAFERIAGRIVEGIRAAGPVDGVYLDLHGAMVAEHVDDGEGELLARVRAVIGTETPLVVSLDLHGNVTPKMVAMADALLGYRTYPHVDMAETGRRAARYVARRLSGAPDAKAFRQVPFLVPISWQATSVAPNKDLYARLPALEARGASTASLMMGFPAADFADCGPSILVYAPTRALADTLADELLAEVVAAESRFAGKIYAPEEGVRIAMARAETASRPIVIADTQDNPGAGGESDTTGMLRALVACGARDSALGLICDPAAAAQAHRAGVGATLRLALGGKSGIPGDRPFEADFVVETLSDGAFIATGPYYQGARMRLGASACLRIDGVRVVVTSSKAQLADQSMLRFVGIDPMRQDIIVVKSSVHFRADFEPIAEAILDCAAPGPMLADPAALPFKRLRKGLRLSPNGPAFG</sequence>
<organism evidence="4 5">
    <name type="scientific">Rhodospirillum rubrum (strain ATCC 11170 / ATH 1.1.1 / DSM 467 / LMG 4362 / NCIMB 8255 / S1)</name>
    <dbReference type="NCBI Taxonomy" id="269796"/>
    <lineage>
        <taxon>Bacteria</taxon>
        <taxon>Pseudomonadati</taxon>
        <taxon>Pseudomonadota</taxon>
        <taxon>Alphaproteobacteria</taxon>
        <taxon>Rhodospirillales</taxon>
        <taxon>Rhodospirillaceae</taxon>
        <taxon>Rhodospirillum</taxon>
    </lineage>
</organism>
<dbReference type="EnsemblBacteria" id="ABC22144">
    <property type="protein sequence ID" value="ABC22144"/>
    <property type="gene ID" value="Rru_A1343"/>
</dbReference>
<dbReference type="Pfam" id="PF07171">
    <property type="entry name" value="MlrC_C"/>
    <property type="match status" value="1"/>
</dbReference>
<keyword evidence="1" id="KW-0645">Protease</keyword>
<proteinExistence type="inferred from homology"/>
<gene>
    <name evidence="4" type="ordered locus">Rru_A1343</name>
</gene>
<dbReference type="PATRIC" id="fig|269796.9.peg.1411"/>
<evidence type="ECO:0000313" key="4">
    <source>
        <dbReference type="EMBL" id="ABC22144.1"/>
    </source>
</evidence>
<keyword evidence="1" id="KW-0482">Metalloprotease</keyword>
<name>Q2RUQ1_RHORT</name>
<comment type="similarity">
    <text evidence="1">Belongs to the peptidase M81 family.</text>
</comment>
<feature type="domain" description="Microcystin LR degradation protein MlrC C-terminal" evidence="2">
    <location>
        <begin position="311"/>
        <end position="488"/>
    </location>
</feature>
<evidence type="ECO:0000259" key="2">
    <source>
        <dbReference type="Pfam" id="PF07171"/>
    </source>
</evidence>
<dbReference type="GO" id="GO:0008237">
    <property type="term" value="F:metallopeptidase activity"/>
    <property type="evidence" value="ECO:0007669"/>
    <property type="project" value="UniProtKB-KW"/>
</dbReference>
<dbReference type="InterPro" id="IPR009197">
    <property type="entry name" value="MlrC"/>
</dbReference>
<dbReference type="Pfam" id="PF07364">
    <property type="entry name" value="DUF1485"/>
    <property type="match status" value="1"/>
</dbReference>
<evidence type="ECO:0000259" key="3">
    <source>
        <dbReference type="Pfam" id="PF07364"/>
    </source>
</evidence>
<dbReference type="AlphaFoldDB" id="Q2RUQ1"/>
<dbReference type="EMBL" id="CP000230">
    <property type="protein sequence ID" value="ABC22144.1"/>
    <property type="molecule type" value="Genomic_DNA"/>
</dbReference>
<dbReference type="eggNOG" id="COG5476">
    <property type="taxonomic scope" value="Bacteria"/>
</dbReference>
<protein>
    <recommendedName>
        <fullName evidence="1">Microcystinase C</fullName>
        <shortName evidence="1">MlrC</shortName>
    </recommendedName>
</protein>
<reference evidence="4 5" key="1">
    <citation type="journal article" date="2011" name="Stand. Genomic Sci.">
        <title>Complete genome sequence of Rhodospirillum rubrum type strain (S1).</title>
        <authorList>
            <person name="Munk A.C."/>
            <person name="Copeland A."/>
            <person name="Lucas S."/>
            <person name="Lapidus A."/>
            <person name="Del Rio T.G."/>
            <person name="Barry K."/>
            <person name="Detter J.C."/>
            <person name="Hammon N."/>
            <person name="Israni S."/>
            <person name="Pitluck S."/>
            <person name="Brettin T."/>
            <person name="Bruce D."/>
            <person name="Han C."/>
            <person name="Tapia R."/>
            <person name="Gilna P."/>
            <person name="Schmutz J."/>
            <person name="Larimer F."/>
            <person name="Land M."/>
            <person name="Kyrpides N.C."/>
            <person name="Mavromatis K."/>
            <person name="Richardson P."/>
            <person name="Rohde M."/>
            <person name="Goker M."/>
            <person name="Klenk H.P."/>
            <person name="Zhang Y."/>
            <person name="Roberts G.P."/>
            <person name="Reslewic S."/>
            <person name="Schwartz D.C."/>
        </authorList>
    </citation>
    <scope>NUCLEOTIDE SEQUENCE [LARGE SCALE GENOMIC DNA]</scope>
    <source>
        <strain evidence="5">ATCC 11170 / ATH 1.1.1 / DSM 467 / LMG 4362 / NCIMB 8255 / S1</strain>
    </source>
</reference>
<dbReference type="Proteomes" id="UP000001929">
    <property type="component" value="Chromosome"/>
</dbReference>
<keyword evidence="1" id="KW-0378">Hydrolase</keyword>
<keyword evidence="5" id="KW-1185">Reference proteome</keyword>
<keyword evidence="1" id="KW-0479">Metal-binding</keyword>